<sequence length="680" mass="67405">MLSPGDVLNGRYRLTQRIAAGGMGEVWRGEDLLLQRDIAVKVLLPALMSDADFITRFRSEARMMAALRHPGIVQVYDYGENAQVGAHRLDFLVMEYIEGTPLSKRIQQAGRLSPADTMTMIAQVASALQAAHEAGIIHRDVKPSNLLVRPAGAIVLVDFGVARSVGVTGITSTNVVLGSAHYMAPEQAEGRPVTAATDVYAVGAVAFSCLTGRPPYVGDNPLAVLAQLVHGQPPVLPPDVPGPVAAVVMRALAKDPVHRFPSAAALAAAAVSPPGRPLSGRASGPAAGMTGATGRPGVGAAPGGSFPGGSPTGGSFPGGSPTGSHPAGAGPAGTFAGGPPHGFAPGSASASGSGSAGMNRGGFTPGSASVGHGFAAGTASGGAVGHGFAAGTASGGAVGHGFAAGTAPGGAVGHGFAAGTAPGGAVGHGFAGGSPGGARANAPGDVTATSSVRRRNSTVALAAVAVVALLAGVGIILGNQADKTEPVIESQDSGPQSDQLQQDASTGKPRGQVTARPGKTKGGSATETTPPAGEVPVTGPDTTGQPTATATTDPDETDDPSATDPVTNPHNDPVNLCGSGYQVINSKNLETSAGVLRGTIYLLYRASGGKNCVVTIKENTLDVKTSMSATLEVQGSGQVTDKGSFQYYAGPVSAAAPQTCVKWGGSIGGLSYESDFSHCN</sequence>
<feature type="compositionally biased region" description="Low complexity" evidence="7">
    <location>
        <begin position="341"/>
        <end position="357"/>
    </location>
</feature>
<feature type="compositionally biased region" description="Low complexity" evidence="7">
    <location>
        <begin position="538"/>
        <end position="552"/>
    </location>
</feature>
<dbReference type="PANTHER" id="PTHR43289:SF6">
    <property type="entry name" value="SERINE_THREONINE-PROTEIN KINASE NEKL-3"/>
    <property type="match status" value="1"/>
</dbReference>
<proteinExistence type="predicted"/>
<name>A0ABV8IXW6_9ACTN</name>
<keyword evidence="2" id="KW-0723">Serine/threonine-protein kinase</keyword>
<evidence type="ECO:0000256" key="5">
    <source>
        <dbReference type="ARBA" id="ARBA00022777"/>
    </source>
</evidence>
<feature type="region of interest" description="Disordered" evidence="7">
    <location>
        <begin position="430"/>
        <end position="452"/>
    </location>
</feature>
<feature type="region of interest" description="Disordered" evidence="7">
    <location>
        <begin position="486"/>
        <end position="571"/>
    </location>
</feature>
<evidence type="ECO:0000256" key="4">
    <source>
        <dbReference type="ARBA" id="ARBA00022741"/>
    </source>
</evidence>
<dbReference type="PANTHER" id="PTHR43289">
    <property type="entry name" value="MITOGEN-ACTIVATED PROTEIN KINASE KINASE KINASE 20-RELATED"/>
    <property type="match status" value="1"/>
</dbReference>
<reference evidence="10" key="1">
    <citation type="journal article" date="2019" name="Int. J. Syst. Evol. Microbiol.">
        <title>The Global Catalogue of Microorganisms (GCM) 10K type strain sequencing project: providing services to taxonomists for standard genome sequencing and annotation.</title>
        <authorList>
            <consortium name="The Broad Institute Genomics Platform"/>
            <consortium name="The Broad Institute Genome Sequencing Center for Infectious Disease"/>
            <person name="Wu L."/>
            <person name="Ma J."/>
        </authorList>
    </citation>
    <scope>NUCLEOTIDE SEQUENCE [LARGE SCALE GENOMIC DNA]</scope>
    <source>
        <strain evidence="10">TBRC 5832</strain>
    </source>
</reference>
<dbReference type="PROSITE" id="PS50011">
    <property type="entry name" value="PROTEIN_KINASE_DOM"/>
    <property type="match status" value="1"/>
</dbReference>
<keyword evidence="4" id="KW-0547">Nucleotide-binding</keyword>
<dbReference type="Gene3D" id="1.10.510.10">
    <property type="entry name" value="Transferase(Phosphotransferase) domain 1"/>
    <property type="match status" value="1"/>
</dbReference>
<dbReference type="SMART" id="SM00220">
    <property type="entry name" value="S_TKc"/>
    <property type="match status" value="1"/>
</dbReference>
<feature type="region of interest" description="Disordered" evidence="7">
    <location>
        <begin position="270"/>
        <end position="360"/>
    </location>
</feature>
<dbReference type="Proteomes" id="UP001595867">
    <property type="component" value="Unassembled WGS sequence"/>
</dbReference>
<keyword evidence="3" id="KW-0808">Transferase</keyword>
<keyword evidence="6" id="KW-0067">ATP-binding</keyword>
<feature type="domain" description="Protein kinase" evidence="8">
    <location>
        <begin position="12"/>
        <end position="271"/>
    </location>
</feature>
<evidence type="ECO:0000259" key="8">
    <source>
        <dbReference type="PROSITE" id="PS50011"/>
    </source>
</evidence>
<comment type="caution">
    <text evidence="9">The sequence shown here is derived from an EMBL/GenBank/DDBJ whole genome shotgun (WGS) entry which is preliminary data.</text>
</comment>
<dbReference type="EMBL" id="JBHSBL010000020">
    <property type="protein sequence ID" value="MFC4069137.1"/>
    <property type="molecule type" value="Genomic_DNA"/>
</dbReference>
<keyword evidence="5 9" id="KW-0418">Kinase</keyword>
<gene>
    <name evidence="9" type="ORF">ACFO0C_29755</name>
</gene>
<evidence type="ECO:0000313" key="10">
    <source>
        <dbReference type="Proteomes" id="UP001595867"/>
    </source>
</evidence>
<dbReference type="Pfam" id="PF00069">
    <property type="entry name" value="Pkinase"/>
    <property type="match status" value="1"/>
</dbReference>
<dbReference type="EC" id="2.7.11.1" evidence="1"/>
<evidence type="ECO:0000256" key="7">
    <source>
        <dbReference type="SAM" id="MobiDB-lite"/>
    </source>
</evidence>
<dbReference type="RefSeq" id="WP_378070029.1">
    <property type="nucleotide sequence ID" value="NZ_JBHSBL010000020.1"/>
</dbReference>
<dbReference type="GO" id="GO:0016301">
    <property type="term" value="F:kinase activity"/>
    <property type="evidence" value="ECO:0007669"/>
    <property type="project" value="UniProtKB-KW"/>
</dbReference>
<dbReference type="SUPFAM" id="SSF56112">
    <property type="entry name" value="Protein kinase-like (PK-like)"/>
    <property type="match status" value="1"/>
</dbReference>
<evidence type="ECO:0000256" key="3">
    <source>
        <dbReference type="ARBA" id="ARBA00022679"/>
    </source>
</evidence>
<dbReference type="Gene3D" id="3.30.200.20">
    <property type="entry name" value="Phosphorylase Kinase, domain 1"/>
    <property type="match status" value="1"/>
</dbReference>
<evidence type="ECO:0000256" key="2">
    <source>
        <dbReference type="ARBA" id="ARBA00022527"/>
    </source>
</evidence>
<keyword evidence="10" id="KW-1185">Reference proteome</keyword>
<dbReference type="PROSITE" id="PS00108">
    <property type="entry name" value="PROTEIN_KINASE_ST"/>
    <property type="match status" value="1"/>
</dbReference>
<dbReference type="InterPro" id="IPR011009">
    <property type="entry name" value="Kinase-like_dom_sf"/>
</dbReference>
<feature type="compositionally biased region" description="Polar residues" evidence="7">
    <location>
        <begin position="490"/>
        <end position="505"/>
    </location>
</feature>
<dbReference type="CDD" id="cd14014">
    <property type="entry name" value="STKc_PknB_like"/>
    <property type="match status" value="1"/>
</dbReference>
<dbReference type="InterPro" id="IPR008271">
    <property type="entry name" value="Ser/Thr_kinase_AS"/>
</dbReference>
<evidence type="ECO:0000256" key="6">
    <source>
        <dbReference type="ARBA" id="ARBA00022840"/>
    </source>
</evidence>
<protein>
    <recommendedName>
        <fullName evidence="1">non-specific serine/threonine protein kinase</fullName>
        <ecNumber evidence="1">2.7.11.1</ecNumber>
    </recommendedName>
</protein>
<accession>A0ABV8IXW6</accession>
<feature type="compositionally biased region" description="Gly residues" evidence="7">
    <location>
        <begin position="294"/>
        <end position="321"/>
    </location>
</feature>
<organism evidence="9 10">
    <name type="scientific">Actinoplanes subglobosus</name>
    <dbReference type="NCBI Taxonomy" id="1547892"/>
    <lineage>
        <taxon>Bacteria</taxon>
        <taxon>Bacillati</taxon>
        <taxon>Actinomycetota</taxon>
        <taxon>Actinomycetes</taxon>
        <taxon>Micromonosporales</taxon>
        <taxon>Micromonosporaceae</taxon>
        <taxon>Actinoplanes</taxon>
    </lineage>
</organism>
<feature type="compositionally biased region" description="Low complexity" evidence="7">
    <location>
        <begin position="322"/>
        <end position="334"/>
    </location>
</feature>
<dbReference type="InterPro" id="IPR000719">
    <property type="entry name" value="Prot_kinase_dom"/>
</dbReference>
<evidence type="ECO:0000313" key="9">
    <source>
        <dbReference type="EMBL" id="MFC4069137.1"/>
    </source>
</evidence>
<evidence type="ECO:0000256" key="1">
    <source>
        <dbReference type="ARBA" id="ARBA00012513"/>
    </source>
</evidence>